<accession>A0A9P9YIM5</accession>
<organism evidence="1 2">
    <name type="scientific">Drosophila gunungcola</name>
    <name type="common">fruit fly</name>
    <dbReference type="NCBI Taxonomy" id="103775"/>
    <lineage>
        <taxon>Eukaryota</taxon>
        <taxon>Metazoa</taxon>
        <taxon>Ecdysozoa</taxon>
        <taxon>Arthropoda</taxon>
        <taxon>Hexapoda</taxon>
        <taxon>Insecta</taxon>
        <taxon>Pterygota</taxon>
        <taxon>Neoptera</taxon>
        <taxon>Endopterygota</taxon>
        <taxon>Diptera</taxon>
        <taxon>Brachycera</taxon>
        <taxon>Muscomorpha</taxon>
        <taxon>Ephydroidea</taxon>
        <taxon>Drosophilidae</taxon>
        <taxon>Drosophila</taxon>
        <taxon>Sophophora</taxon>
    </lineage>
</organism>
<evidence type="ECO:0000313" key="1">
    <source>
        <dbReference type="EMBL" id="KAI8037283.1"/>
    </source>
</evidence>
<dbReference type="AlphaFoldDB" id="A0A9P9YIM5"/>
<dbReference type="Proteomes" id="UP001059596">
    <property type="component" value="Unassembled WGS sequence"/>
</dbReference>
<name>A0A9P9YIM5_9MUSC</name>
<evidence type="ECO:0000313" key="2">
    <source>
        <dbReference type="Proteomes" id="UP001059596"/>
    </source>
</evidence>
<proteinExistence type="predicted"/>
<keyword evidence="2" id="KW-1185">Reference proteome</keyword>
<protein>
    <submittedName>
        <fullName evidence="1">Uncharacterized protein</fullName>
    </submittedName>
</protein>
<comment type="caution">
    <text evidence="1">The sequence shown here is derived from an EMBL/GenBank/DDBJ whole genome shotgun (WGS) entry which is preliminary data.</text>
</comment>
<dbReference type="EMBL" id="JAMKOV010000013">
    <property type="protein sequence ID" value="KAI8037283.1"/>
    <property type="molecule type" value="Genomic_DNA"/>
</dbReference>
<reference evidence="1" key="1">
    <citation type="journal article" date="2023" name="Genome Biol. Evol.">
        <title>Long-read-based Genome Assembly of Drosophila gunungcola Reveals Fewer Chemosensory Genes in Flower-breeding Species.</title>
        <authorList>
            <person name="Negi A."/>
            <person name="Liao B.Y."/>
            <person name="Yeh S.D."/>
        </authorList>
    </citation>
    <scope>NUCLEOTIDE SEQUENCE</scope>
    <source>
        <strain evidence="1">Sukarami</strain>
    </source>
</reference>
<sequence>MDSYDPGPSNILRHFALSNGRYANENATWQLPVTCSQLGWWQEFVAERKSLRNRLALPLAKQSLRQLIGINQLNYEIFDKIATPLLRRRYSCGKTKLSCFEV</sequence>
<gene>
    <name evidence="1" type="ORF">M5D96_010034</name>
</gene>